<evidence type="ECO:0000313" key="6">
    <source>
        <dbReference type="Proteomes" id="UP000287394"/>
    </source>
</evidence>
<accession>A0A402CVD7</accession>
<dbReference type="Gene3D" id="3.40.50.300">
    <property type="entry name" value="P-loop containing nucleotide triphosphate hydrolases"/>
    <property type="match status" value="1"/>
</dbReference>
<dbReference type="GO" id="GO:0140359">
    <property type="term" value="F:ABC-type transporter activity"/>
    <property type="evidence" value="ECO:0007669"/>
    <property type="project" value="InterPro"/>
</dbReference>
<dbReference type="GO" id="GO:0016887">
    <property type="term" value="F:ATP hydrolysis activity"/>
    <property type="evidence" value="ECO:0007669"/>
    <property type="project" value="InterPro"/>
</dbReference>
<dbReference type="OrthoDB" id="9778870at2"/>
<protein>
    <submittedName>
        <fullName evidence="5">Uncharacterized protein</fullName>
    </submittedName>
</protein>
<dbReference type="InterPro" id="IPR003439">
    <property type="entry name" value="ABC_transporter-like_ATP-bd"/>
</dbReference>
<comment type="similarity">
    <text evidence="1">Belongs to the ABC transporter superfamily.</text>
</comment>
<dbReference type="InterPro" id="IPR027417">
    <property type="entry name" value="P-loop_NTPase"/>
</dbReference>
<sequence length="253" mass="28476">MPEYAIEVENVVKDFRVYHRIYGSLKSKVTSLAKGLVRKEEHSGFEIRRALNGVSFQIKPGEAVAMIGSNGSGKSTLLSILSRVYLPTEGEARIVGRMMSLLELGAGFHHELTGNENIFFSGAMLGLMEEEVAARYDSILEFAGLDHQAMDLPVRMYSSGMQLRLAFSMAIHLDAEVLLIDEGLAVGDEGFQEKCFRKIEEFKSQGRTILMVTHELDHVERLADRVLWLNKGVLEQDGPVDEVLREYRRTYFS</sequence>
<dbReference type="PANTHER" id="PTHR46743:SF2">
    <property type="entry name" value="TEICHOIC ACIDS EXPORT ATP-BINDING PROTEIN TAGH"/>
    <property type="match status" value="1"/>
</dbReference>
<dbReference type="RefSeq" id="WP_119321323.1">
    <property type="nucleotide sequence ID" value="NZ_AP025739.1"/>
</dbReference>
<evidence type="ECO:0000313" key="5">
    <source>
        <dbReference type="EMBL" id="BDI30363.1"/>
    </source>
</evidence>
<keyword evidence="4" id="KW-0067">ATP-binding</keyword>
<reference evidence="5 6" key="1">
    <citation type="journal article" date="2019" name="Int. J. Syst. Evol. Microbiol.">
        <title>Capsulimonas corticalis gen. nov., sp. nov., an aerobic capsulated bacterium, of a novel bacterial order, Capsulimonadales ord. nov., of the class Armatimonadia of the phylum Armatimonadetes.</title>
        <authorList>
            <person name="Li J."/>
            <person name="Kudo C."/>
            <person name="Tonouchi A."/>
        </authorList>
    </citation>
    <scope>NUCLEOTIDE SEQUENCE [LARGE SCALE GENOMIC DNA]</scope>
    <source>
        <strain evidence="5 6">AX-7</strain>
    </source>
</reference>
<organism evidence="5 6">
    <name type="scientific">Capsulimonas corticalis</name>
    <dbReference type="NCBI Taxonomy" id="2219043"/>
    <lineage>
        <taxon>Bacteria</taxon>
        <taxon>Bacillati</taxon>
        <taxon>Armatimonadota</taxon>
        <taxon>Armatimonadia</taxon>
        <taxon>Capsulimonadales</taxon>
        <taxon>Capsulimonadaceae</taxon>
        <taxon>Capsulimonas</taxon>
    </lineage>
</organism>
<name>A0A402CVD7_9BACT</name>
<dbReference type="GO" id="GO:0016020">
    <property type="term" value="C:membrane"/>
    <property type="evidence" value="ECO:0007669"/>
    <property type="project" value="InterPro"/>
</dbReference>
<dbReference type="Proteomes" id="UP000287394">
    <property type="component" value="Chromosome"/>
</dbReference>
<evidence type="ECO:0000256" key="2">
    <source>
        <dbReference type="ARBA" id="ARBA00022448"/>
    </source>
</evidence>
<evidence type="ECO:0000256" key="1">
    <source>
        <dbReference type="ARBA" id="ARBA00005417"/>
    </source>
</evidence>
<keyword evidence="3" id="KW-0547">Nucleotide-binding</keyword>
<dbReference type="SUPFAM" id="SSF52540">
    <property type="entry name" value="P-loop containing nucleoside triphosphate hydrolases"/>
    <property type="match status" value="1"/>
</dbReference>
<proteinExistence type="inferred from homology"/>
<keyword evidence="2" id="KW-0813">Transport</keyword>
<evidence type="ECO:0000256" key="3">
    <source>
        <dbReference type="ARBA" id="ARBA00022741"/>
    </source>
</evidence>
<dbReference type="SMART" id="SM00382">
    <property type="entry name" value="AAA"/>
    <property type="match status" value="1"/>
</dbReference>
<dbReference type="InterPro" id="IPR050683">
    <property type="entry name" value="Bact_Polysacc_Export_ATP-bd"/>
</dbReference>
<dbReference type="AlphaFoldDB" id="A0A402CVD7"/>
<keyword evidence="6" id="KW-1185">Reference proteome</keyword>
<evidence type="ECO:0000256" key="4">
    <source>
        <dbReference type="ARBA" id="ARBA00022840"/>
    </source>
</evidence>
<dbReference type="EMBL" id="AP025739">
    <property type="protein sequence ID" value="BDI30363.1"/>
    <property type="molecule type" value="Genomic_DNA"/>
</dbReference>
<dbReference type="Pfam" id="PF00005">
    <property type="entry name" value="ABC_tran"/>
    <property type="match status" value="1"/>
</dbReference>
<dbReference type="GO" id="GO:0005524">
    <property type="term" value="F:ATP binding"/>
    <property type="evidence" value="ECO:0007669"/>
    <property type="project" value="UniProtKB-KW"/>
</dbReference>
<dbReference type="KEGG" id="ccot:CCAX7_24140"/>
<gene>
    <name evidence="5" type="ORF">CCAX7_24140</name>
</gene>
<dbReference type="InterPro" id="IPR015860">
    <property type="entry name" value="ABC_transpr_TagH-like"/>
</dbReference>
<dbReference type="CDD" id="cd03220">
    <property type="entry name" value="ABC_KpsT_Wzt"/>
    <property type="match status" value="1"/>
</dbReference>
<dbReference type="PANTHER" id="PTHR46743">
    <property type="entry name" value="TEICHOIC ACIDS EXPORT ATP-BINDING PROTEIN TAGH"/>
    <property type="match status" value="1"/>
</dbReference>
<dbReference type="InterPro" id="IPR003593">
    <property type="entry name" value="AAA+_ATPase"/>
</dbReference>
<dbReference type="PROSITE" id="PS50893">
    <property type="entry name" value="ABC_TRANSPORTER_2"/>
    <property type="match status" value="1"/>
</dbReference>